<dbReference type="Pfam" id="PF00385">
    <property type="entry name" value="Chromo"/>
    <property type="match status" value="1"/>
</dbReference>
<evidence type="ECO:0000256" key="2">
    <source>
        <dbReference type="ARBA" id="ARBA00011353"/>
    </source>
</evidence>
<keyword evidence="8" id="KW-1185">Reference proteome</keyword>
<dbReference type="PROSITE" id="PS50013">
    <property type="entry name" value="CHROMO_2"/>
    <property type="match status" value="1"/>
</dbReference>
<reference evidence="7" key="1">
    <citation type="submission" date="2021-12" db="EMBL/GenBank/DDBJ databases">
        <title>Curvularia clavata genome.</title>
        <authorList>
            <person name="Cao Y."/>
        </authorList>
    </citation>
    <scope>NUCLEOTIDE SEQUENCE</scope>
    <source>
        <strain evidence="7">Yc1106</strain>
    </source>
</reference>
<comment type="subcellular location">
    <subcellularLocation>
        <location evidence="1">Nucleus</location>
    </subcellularLocation>
</comment>
<dbReference type="Gene3D" id="2.40.50.40">
    <property type="match status" value="1"/>
</dbReference>
<feature type="region of interest" description="Disordered" evidence="5">
    <location>
        <begin position="219"/>
        <end position="238"/>
    </location>
</feature>
<evidence type="ECO:0000256" key="5">
    <source>
        <dbReference type="SAM" id="MobiDB-lite"/>
    </source>
</evidence>
<dbReference type="CDD" id="cd00024">
    <property type="entry name" value="CD_CSD"/>
    <property type="match status" value="1"/>
</dbReference>
<gene>
    <name evidence="7" type="ORF">yc1106_06964</name>
</gene>
<sequence>MVLEGGPGRGRGRGRGRGKMQLWEWEPYKPSSDVYQQLWRIRKEPAIVTAKPPEECPIKHAQTRILDRRQTEGATVRNFYVVRITRADEGAERYETEYVDLSRILQYVSPAELERFENEQFRLEAEAEAIALREEMEELACRRLKVNARGRGRGRIVSTPGLPSESQPRARGRPRGKHGRGRGRPRAPSVRGDDIGERLGDDFGAVVVQEDEESQRVIQETEDEEEILESQSQPSPGLMRSAFVANSALSVSPIHRRFSLSTAHRPVLDEHGSPLFVAQQDQDLDEDDHQIKRLRLDSPGSVGHLSLASAPQIPTEAFAQAVLFSDRSSVVDLDSSPYPQTKPPASLSPAPEYTSHAPSAALDDSLVPQQTQHNGNSPNNDNSTEDEYVVESILEHYHDSEKIYYLVKWEGYEDSHDWLPEEDLEGARDLVAEYKIRVGIGKGRKKKGAFFS</sequence>
<evidence type="ECO:0000313" key="7">
    <source>
        <dbReference type="EMBL" id="USP79690.1"/>
    </source>
</evidence>
<name>A0A9Q9DV58_CURCL</name>
<dbReference type="AlphaFoldDB" id="A0A9Q9DV58"/>
<organism evidence="7 8">
    <name type="scientific">Curvularia clavata</name>
    <dbReference type="NCBI Taxonomy" id="95742"/>
    <lineage>
        <taxon>Eukaryota</taxon>
        <taxon>Fungi</taxon>
        <taxon>Dikarya</taxon>
        <taxon>Ascomycota</taxon>
        <taxon>Pezizomycotina</taxon>
        <taxon>Dothideomycetes</taxon>
        <taxon>Pleosporomycetidae</taxon>
        <taxon>Pleosporales</taxon>
        <taxon>Pleosporineae</taxon>
        <taxon>Pleosporaceae</taxon>
        <taxon>Curvularia</taxon>
    </lineage>
</organism>
<keyword evidence="4" id="KW-0175">Coiled coil</keyword>
<evidence type="ECO:0000256" key="4">
    <source>
        <dbReference type="SAM" id="Coils"/>
    </source>
</evidence>
<feature type="coiled-coil region" evidence="4">
    <location>
        <begin position="113"/>
        <end position="142"/>
    </location>
</feature>
<dbReference type="SMART" id="SM00298">
    <property type="entry name" value="CHROMO"/>
    <property type="match status" value="1"/>
</dbReference>
<feature type="region of interest" description="Disordered" evidence="5">
    <location>
        <begin position="152"/>
        <end position="198"/>
    </location>
</feature>
<dbReference type="InterPro" id="IPR016197">
    <property type="entry name" value="Chromo-like_dom_sf"/>
</dbReference>
<keyword evidence="3" id="KW-0539">Nucleus</keyword>
<dbReference type="InterPro" id="IPR051219">
    <property type="entry name" value="Heterochromatin_chromo-domain"/>
</dbReference>
<dbReference type="EMBL" id="CP089278">
    <property type="protein sequence ID" value="USP79690.1"/>
    <property type="molecule type" value="Genomic_DNA"/>
</dbReference>
<evidence type="ECO:0000256" key="1">
    <source>
        <dbReference type="ARBA" id="ARBA00004123"/>
    </source>
</evidence>
<feature type="region of interest" description="Disordered" evidence="5">
    <location>
        <begin position="332"/>
        <end position="358"/>
    </location>
</feature>
<proteinExistence type="predicted"/>
<feature type="compositionally biased region" description="Basic residues" evidence="5">
    <location>
        <begin position="170"/>
        <end position="185"/>
    </location>
</feature>
<dbReference type="Proteomes" id="UP001056012">
    <property type="component" value="Chromosome 5"/>
</dbReference>
<dbReference type="SUPFAM" id="SSF54160">
    <property type="entry name" value="Chromo domain-like"/>
    <property type="match status" value="1"/>
</dbReference>
<evidence type="ECO:0000259" key="6">
    <source>
        <dbReference type="PROSITE" id="PS50013"/>
    </source>
</evidence>
<comment type="subunit">
    <text evidence="2">Component of the NuA4 histone acetyltransferase complex.</text>
</comment>
<dbReference type="InterPro" id="IPR023780">
    <property type="entry name" value="Chromo_domain"/>
</dbReference>
<evidence type="ECO:0000313" key="8">
    <source>
        <dbReference type="Proteomes" id="UP001056012"/>
    </source>
</evidence>
<dbReference type="GO" id="GO:0005634">
    <property type="term" value="C:nucleus"/>
    <property type="evidence" value="ECO:0007669"/>
    <property type="project" value="UniProtKB-SubCell"/>
</dbReference>
<accession>A0A9Q9DV58</accession>
<dbReference type="PANTHER" id="PTHR22812">
    <property type="entry name" value="CHROMOBOX PROTEIN"/>
    <property type="match status" value="1"/>
</dbReference>
<protein>
    <recommendedName>
        <fullName evidence="6">Chromo domain-containing protein</fullName>
    </recommendedName>
</protein>
<evidence type="ECO:0000256" key="3">
    <source>
        <dbReference type="ARBA" id="ARBA00023242"/>
    </source>
</evidence>
<feature type="domain" description="Chromo" evidence="6">
    <location>
        <begin position="388"/>
        <end position="434"/>
    </location>
</feature>
<dbReference type="OrthoDB" id="433924at2759"/>
<dbReference type="InterPro" id="IPR000953">
    <property type="entry name" value="Chromo/chromo_shadow_dom"/>
</dbReference>
<dbReference type="VEuPathDB" id="FungiDB:yc1106_06964"/>
<dbReference type="GO" id="GO:0006338">
    <property type="term" value="P:chromatin remodeling"/>
    <property type="evidence" value="ECO:0007669"/>
    <property type="project" value="UniProtKB-ARBA"/>
</dbReference>